<dbReference type="RefSeq" id="WP_184245876.1">
    <property type="nucleotide sequence ID" value="NZ_BAAACU010000058.1"/>
</dbReference>
<accession>A0A841RM39</accession>
<sequence length="153" mass="18222">MGEHPPNHEHIDTEMWKLEVNLDDTPGEWLGYVMDKILEVGANDVYYSPIYMKKNRPAVQLHILCQERHFNRIKDILLTETTTLGFRYYPLTVYRMERRQRIVETKWGPVTVKEGIHNGKVIKSSPEYEDCRQIAEEHNIPLKLVYEEIWKQP</sequence>
<organism evidence="2 3">
    <name type="scientific">Gracilibacillus halotolerans</name>
    <dbReference type="NCBI Taxonomy" id="74386"/>
    <lineage>
        <taxon>Bacteria</taxon>
        <taxon>Bacillati</taxon>
        <taxon>Bacillota</taxon>
        <taxon>Bacilli</taxon>
        <taxon>Bacillales</taxon>
        <taxon>Bacillaceae</taxon>
        <taxon>Gracilibacillus</taxon>
    </lineage>
</organism>
<dbReference type="AlphaFoldDB" id="A0A841RM39"/>
<keyword evidence="3" id="KW-1185">Reference proteome</keyword>
<name>A0A841RM39_9BACI</name>
<dbReference type="Gene3D" id="3.10.20.300">
    <property type="entry name" value="mk0293 like domain"/>
    <property type="match status" value="1"/>
</dbReference>
<gene>
    <name evidence="2" type="ORF">GGQ92_001309</name>
</gene>
<reference evidence="2 3" key="1">
    <citation type="submission" date="2020-08" db="EMBL/GenBank/DDBJ databases">
        <title>Genomic Encyclopedia of Type Strains, Phase IV (KMG-IV): sequencing the most valuable type-strain genomes for metagenomic binning, comparative biology and taxonomic classification.</title>
        <authorList>
            <person name="Goeker M."/>
        </authorList>
    </citation>
    <scope>NUCLEOTIDE SEQUENCE [LARGE SCALE GENOMIC DNA]</scope>
    <source>
        <strain evidence="2 3">DSM 11805</strain>
    </source>
</reference>
<dbReference type="PANTHER" id="PTHR36566">
    <property type="entry name" value="NICKEL INSERTION PROTEIN-RELATED"/>
    <property type="match status" value="1"/>
</dbReference>
<evidence type="ECO:0000256" key="1">
    <source>
        <dbReference type="ARBA" id="ARBA00022596"/>
    </source>
</evidence>
<evidence type="ECO:0000313" key="2">
    <source>
        <dbReference type="EMBL" id="MBB6512526.1"/>
    </source>
</evidence>
<dbReference type="InterPro" id="IPR002822">
    <property type="entry name" value="Ni_insertion"/>
</dbReference>
<comment type="caution">
    <text evidence="2">The sequence shown here is derived from an EMBL/GenBank/DDBJ whole genome shotgun (WGS) entry which is preliminary data.</text>
</comment>
<dbReference type="Gene3D" id="3.30.70.1380">
    <property type="entry name" value="Transcriptional regulatory protein pf0864 domain like"/>
    <property type="match status" value="1"/>
</dbReference>
<evidence type="ECO:0008006" key="4">
    <source>
        <dbReference type="Google" id="ProtNLM"/>
    </source>
</evidence>
<protein>
    <recommendedName>
        <fullName evidence="4">DUF111 family protein</fullName>
    </recommendedName>
</protein>
<dbReference type="Proteomes" id="UP000572212">
    <property type="component" value="Unassembled WGS sequence"/>
</dbReference>
<keyword evidence="1" id="KW-0533">Nickel</keyword>
<evidence type="ECO:0000313" key="3">
    <source>
        <dbReference type="Proteomes" id="UP000572212"/>
    </source>
</evidence>
<proteinExistence type="predicted"/>
<dbReference type="PANTHER" id="PTHR36566:SF1">
    <property type="entry name" value="PYRIDINIUM-3,5-BISTHIOCARBOXYLIC ACID MONONUCLEOTIDE NICKEL INSERTION PROTEIN"/>
    <property type="match status" value="1"/>
</dbReference>
<dbReference type="Pfam" id="PF01969">
    <property type="entry name" value="Ni_insertion"/>
    <property type="match status" value="1"/>
</dbReference>
<dbReference type="EMBL" id="JACHON010000003">
    <property type="protein sequence ID" value="MBB6512526.1"/>
    <property type="molecule type" value="Genomic_DNA"/>
</dbReference>